<evidence type="ECO:0000256" key="1">
    <source>
        <dbReference type="SAM" id="MobiDB-lite"/>
    </source>
</evidence>
<name>A0ABQ1XBX1_9MICC</name>
<feature type="compositionally biased region" description="Pro residues" evidence="1">
    <location>
        <begin position="344"/>
        <end position="367"/>
    </location>
</feature>
<dbReference type="InterPro" id="IPR008613">
    <property type="entry name" value="Excalibur_Ca-bd_domain"/>
</dbReference>
<feature type="region of interest" description="Disordered" evidence="1">
    <location>
        <begin position="339"/>
        <end position="380"/>
    </location>
</feature>
<sequence>MSSGCTVATGQWVSRYDGQTWVNASDVDIDHMVPLAEAWGAGAQAWSPEQRRDFANDMTLNVALEAVTDEVNQSKSDRDPAEWMPSMAGTSCDYATDWVLVKYRWQLSIDPAEHAALASTMGDACGARTVTLPAVAIVAPAPPPAPEPISFSDVTPATQFYTEISWLAAQGISTGWVENNIRTYRPLSPVNRDAMAAFMYRLAGKPDFTPPAVSPFSDVPVGTQFYKEITWLARQGITTGYDDGTYRPLQPVNRDAMAAFLYRFAGNPSFQPPATSPFVDVTTGNQFYQQITWLASKGISTGWDIGNGCRAFNPVQPVARDAMAAFMYRFVNGGTGSVGGGCNPPAPPAPAPSPTPTPVPPPAPTQPANPGDTRNCTGSTGFSTWREAQNWFEYYYPYYGDIARLDGNGDGIACEGLPGAP</sequence>
<feature type="domain" description="SLH" evidence="2">
    <location>
        <begin position="277"/>
        <end position="341"/>
    </location>
</feature>
<feature type="domain" description="SLH" evidence="2">
    <location>
        <begin position="147"/>
        <end position="211"/>
    </location>
</feature>
<dbReference type="Pfam" id="PF05901">
    <property type="entry name" value="Excalibur"/>
    <property type="match status" value="1"/>
</dbReference>
<reference evidence="4" key="1">
    <citation type="journal article" date="2019" name="Int. J. Syst. Evol. Microbiol.">
        <title>The Global Catalogue of Microorganisms (GCM) 10K type strain sequencing project: providing services to taxonomists for standard genome sequencing and annotation.</title>
        <authorList>
            <consortium name="The Broad Institute Genomics Platform"/>
            <consortium name="The Broad Institute Genome Sequencing Center for Infectious Disease"/>
            <person name="Wu L."/>
            <person name="Ma J."/>
        </authorList>
    </citation>
    <scope>NUCLEOTIDE SEQUENCE [LARGE SCALE GENOMIC DNA]</scope>
    <source>
        <strain evidence="4">CGMCC 1.1927</strain>
    </source>
</reference>
<proteinExistence type="predicted"/>
<dbReference type="EMBL" id="BMKU01000001">
    <property type="protein sequence ID" value="GGG83489.1"/>
    <property type="molecule type" value="Genomic_DNA"/>
</dbReference>
<dbReference type="PROSITE" id="PS51272">
    <property type="entry name" value="SLH"/>
    <property type="match status" value="3"/>
</dbReference>
<feature type="domain" description="SLH" evidence="2">
    <location>
        <begin position="212"/>
        <end position="275"/>
    </location>
</feature>
<dbReference type="InterPro" id="IPR011089">
    <property type="entry name" value="GmrSD_C"/>
</dbReference>
<organism evidence="3 4">
    <name type="scientific">Pseudarthrobacter polychromogenes</name>
    <dbReference type="NCBI Taxonomy" id="1676"/>
    <lineage>
        <taxon>Bacteria</taxon>
        <taxon>Bacillati</taxon>
        <taxon>Actinomycetota</taxon>
        <taxon>Actinomycetes</taxon>
        <taxon>Micrococcales</taxon>
        <taxon>Micrococcaceae</taxon>
        <taxon>Pseudarthrobacter</taxon>
    </lineage>
</organism>
<dbReference type="PANTHER" id="PTHR24094">
    <property type="entry name" value="SECRETED PROTEIN"/>
    <property type="match status" value="1"/>
</dbReference>
<comment type="caution">
    <text evidence="3">The sequence shown here is derived from an EMBL/GenBank/DDBJ whole genome shotgun (WGS) entry which is preliminary data.</text>
</comment>
<keyword evidence="4" id="KW-1185">Reference proteome</keyword>
<accession>A0ABQ1XBX1</accession>
<dbReference type="InterPro" id="IPR001119">
    <property type="entry name" value="SLH_dom"/>
</dbReference>
<gene>
    <name evidence="3" type="ORF">GCM10011577_01130</name>
</gene>
<evidence type="ECO:0000313" key="4">
    <source>
        <dbReference type="Proteomes" id="UP000596938"/>
    </source>
</evidence>
<evidence type="ECO:0000259" key="2">
    <source>
        <dbReference type="PROSITE" id="PS51272"/>
    </source>
</evidence>
<dbReference type="Pfam" id="PF07510">
    <property type="entry name" value="GmrSD_C"/>
    <property type="match status" value="1"/>
</dbReference>
<dbReference type="Proteomes" id="UP000596938">
    <property type="component" value="Unassembled WGS sequence"/>
</dbReference>
<protein>
    <recommendedName>
        <fullName evidence="2">SLH domain-containing protein</fullName>
    </recommendedName>
</protein>
<dbReference type="PANTHER" id="PTHR24094:SF15">
    <property type="entry name" value="AMP-DEPENDENT SYNTHETASE_LIGASE DOMAIN-CONTAINING PROTEIN-RELATED"/>
    <property type="match status" value="1"/>
</dbReference>
<dbReference type="Pfam" id="PF00395">
    <property type="entry name" value="SLH"/>
    <property type="match status" value="2"/>
</dbReference>
<evidence type="ECO:0000313" key="3">
    <source>
        <dbReference type="EMBL" id="GGG83489.1"/>
    </source>
</evidence>